<evidence type="ECO:0000256" key="4">
    <source>
        <dbReference type="ARBA" id="ARBA00022692"/>
    </source>
</evidence>
<evidence type="ECO:0000256" key="6">
    <source>
        <dbReference type="ARBA" id="ARBA00023034"/>
    </source>
</evidence>
<keyword evidence="4 8" id="KW-0812">Transmembrane</keyword>
<evidence type="ECO:0000313" key="10">
    <source>
        <dbReference type="EMBL" id="KAH8360934.1"/>
    </source>
</evidence>
<dbReference type="Pfam" id="PF10277">
    <property type="entry name" value="Frag1"/>
    <property type="match status" value="1"/>
</dbReference>
<feature type="transmembrane region" description="Helical" evidence="8">
    <location>
        <begin position="184"/>
        <end position="203"/>
    </location>
</feature>
<proteinExistence type="inferred from homology"/>
<feature type="transmembrane region" description="Helical" evidence="8">
    <location>
        <begin position="144"/>
        <end position="163"/>
    </location>
</feature>
<keyword evidence="6" id="KW-0333">Golgi apparatus</keyword>
<keyword evidence="3" id="KW-0337">GPI-anchor biosynthesis</keyword>
<dbReference type="PANTHER" id="PTHR12892">
    <property type="entry name" value="FGF RECEPTOR ACTIVATING PROTEIN 1"/>
    <property type="match status" value="1"/>
</dbReference>
<evidence type="ECO:0000256" key="3">
    <source>
        <dbReference type="ARBA" id="ARBA00022502"/>
    </source>
</evidence>
<feature type="domain" description="CWH43-like N-terminal" evidence="9">
    <location>
        <begin position="20"/>
        <end position="260"/>
    </location>
</feature>
<protein>
    <recommendedName>
        <fullName evidence="9">CWH43-like N-terminal domain-containing protein</fullName>
    </recommendedName>
</protein>
<dbReference type="EMBL" id="JAJJHW010003363">
    <property type="protein sequence ID" value="KAH8360934.1"/>
    <property type="molecule type" value="Genomic_DNA"/>
</dbReference>
<evidence type="ECO:0000313" key="11">
    <source>
        <dbReference type="Proteomes" id="UP001200034"/>
    </source>
</evidence>
<evidence type="ECO:0000256" key="1">
    <source>
        <dbReference type="ARBA" id="ARBA00004653"/>
    </source>
</evidence>
<dbReference type="PANTHER" id="PTHR12892:SF11">
    <property type="entry name" value="POST-GPI ATTACHMENT TO PROTEINS FACTOR 2"/>
    <property type="match status" value="1"/>
</dbReference>
<feature type="transmembrane region" description="Helical" evidence="8">
    <location>
        <begin position="20"/>
        <end position="44"/>
    </location>
</feature>
<comment type="subcellular location">
    <subcellularLocation>
        <location evidence="1">Golgi apparatus membrane</location>
        <topology evidence="1">Multi-pass membrane protein</topology>
    </subcellularLocation>
</comment>
<feature type="transmembrane region" description="Helical" evidence="8">
    <location>
        <begin position="109"/>
        <end position="132"/>
    </location>
</feature>
<reference evidence="10" key="1">
    <citation type="journal article" date="2021" name="Mol. Ecol. Resour.">
        <title>Phylogenomic analyses of the genus Drosophila reveals genomic signals of climate adaptation.</title>
        <authorList>
            <person name="Li F."/>
            <person name="Rane R.V."/>
            <person name="Luria V."/>
            <person name="Xiong Z."/>
            <person name="Chen J."/>
            <person name="Li Z."/>
            <person name="Catullo R.A."/>
            <person name="Griffin P.C."/>
            <person name="Schiffer M."/>
            <person name="Pearce S."/>
            <person name="Lee S.F."/>
            <person name="McElroy K."/>
            <person name="Stocker A."/>
            <person name="Shirriffs J."/>
            <person name="Cockerell F."/>
            <person name="Coppin C."/>
            <person name="Sgro C.M."/>
            <person name="Karger A."/>
            <person name="Cain J.W."/>
            <person name="Weber J.A."/>
            <person name="Santpere G."/>
            <person name="Kirschner M.W."/>
            <person name="Hoffmann A.A."/>
            <person name="Oakeshott J.G."/>
            <person name="Zhang G."/>
        </authorList>
    </citation>
    <scope>NUCLEOTIDE SEQUENCE</scope>
    <source>
        <strain evidence="10">BGI-SZ-2011g</strain>
    </source>
</reference>
<organism evidence="10 11">
    <name type="scientific">Drosophila rubida</name>
    <dbReference type="NCBI Taxonomy" id="30044"/>
    <lineage>
        <taxon>Eukaryota</taxon>
        <taxon>Metazoa</taxon>
        <taxon>Ecdysozoa</taxon>
        <taxon>Arthropoda</taxon>
        <taxon>Hexapoda</taxon>
        <taxon>Insecta</taxon>
        <taxon>Pterygota</taxon>
        <taxon>Neoptera</taxon>
        <taxon>Endopterygota</taxon>
        <taxon>Diptera</taxon>
        <taxon>Brachycera</taxon>
        <taxon>Muscomorpha</taxon>
        <taxon>Ephydroidea</taxon>
        <taxon>Drosophilidae</taxon>
        <taxon>Drosophila</taxon>
    </lineage>
</organism>
<accession>A0AAD4JV35</accession>
<sequence length="276" mass="32040">MLPTYERLNDPKKPLFRIAFAKLAVIAVSLPLGAFCFCVVWSLLFDFVRSTFTHCDVANYLPSVSAAIGNYEPQKTVWRLAIILHMPFRLAVAKMYLEYYREHIRRNRRMFGILACTLNVIEDFALFSLSLWTSADNYEIHRNSFVVFIACSECYMLISYLLNRNARKVAMLPHEEKSLRYKRNLFFTNVLAFGLAGYCFMRHNARCETGGKYLDRCGLSACFNYGSICFTVYTFFALFEYVVVLTNMGFHMTSCWDFYALSVVCDSRRGLYLSHL</sequence>
<dbReference type="Proteomes" id="UP001200034">
    <property type="component" value="Unassembled WGS sequence"/>
</dbReference>
<comment type="similarity">
    <text evidence="2">Belongs to the PGAP2 family.</text>
</comment>
<comment type="caution">
    <text evidence="10">The sequence shown here is derived from an EMBL/GenBank/DDBJ whole genome shotgun (WGS) entry which is preliminary data.</text>
</comment>
<dbReference type="GO" id="GO:0006506">
    <property type="term" value="P:GPI anchor biosynthetic process"/>
    <property type="evidence" value="ECO:0007669"/>
    <property type="project" value="UniProtKB-KW"/>
</dbReference>
<dbReference type="GO" id="GO:0005789">
    <property type="term" value="C:endoplasmic reticulum membrane"/>
    <property type="evidence" value="ECO:0007669"/>
    <property type="project" value="TreeGrafter"/>
</dbReference>
<evidence type="ECO:0000259" key="9">
    <source>
        <dbReference type="Pfam" id="PF10277"/>
    </source>
</evidence>
<feature type="transmembrane region" description="Helical" evidence="8">
    <location>
        <begin position="223"/>
        <end position="244"/>
    </location>
</feature>
<keyword evidence="11" id="KW-1185">Reference proteome</keyword>
<dbReference type="GO" id="GO:0000139">
    <property type="term" value="C:Golgi membrane"/>
    <property type="evidence" value="ECO:0007669"/>
    <property type="project" value="UniProtKB-SubCell"/>
</dbReference>
<evidence type="ECO:0000256" key="8">
    <source>
        <dbReference type="SAM" id="Phobius"/>
    </source>
</evidence>
<keyword evidence="7 8" id="KW-0472">Membrane</keyword>
<evidence type="ECO:0000256" key="2">
    <source>
        <dbReference type="ARBA" id="ARBA00007414"/>
    </source>
</evidence>
<dbReference type="InterPro" id="IPR039545">
    <property type="entry name" value="PGAP2"/>
</dbReference>
<gene>
    <name evidence="10" type="ORF">KR093_000543</name>
</gene>
<dbReference type="InterPro" id="IPR019402">
    <property type="entry name" value="CWH43_N"/>
</dbReference>
<name>A0AAD4JV35_9MUSC</name>
<evidence type="ECO:0000256" key="7">
    <source>
        <dbReference type="ARBA" id="ARBA00023136"/>
    </source>
</evidence>
<evidence type="ECO:0000256" key="5">
    <source>
        <dbReference type="ARBA" id="ARBA00022989"/>
    </source>
</evidence>
<dbReference type="AlphaFoldDB" id="A0AAD4JV35"/>
<keyword evidence="5 8" id="KW-1133">Transmembrane helix</keyword>